<keyword evidence="3" id="KW-1185">Reference proteome</keyword>
<dbReference type="PROSITE" id="PS51257">
    <property type="entry name" value="PROKAR_LIPOPROTEIN"/>
    <property type="match status" value="1"/>
</dbReference>
<evidence type="ECO:0000313" key="3">
    <source>
        <dbReference type="Proteomes" id="UP000012024"/>
    </source>
</evidence>
<organism evidence="2 3">
    <name type="scientific">Xanthomarina gelatinilytica</name>
    <dbReference type="NCBI Taxonomy" id="1137281"/>
    <lineage>
        <taxon>Bacteria</taxon>
        <taxon>Pseudomonadati</taxon>
        <taxon>Bacteroidota</taxon>
        <taxon>Flavobacteriia</taxon>
        <taxon>Flavobacteriales</taxon>
        <taxon>Flavobacteriaceae</taxon>
        <taxon>Xanthomarina</taxon>
    </lineage>
</organism>
<evidence type="ECO:0000313" key="2">
    <source>
        <dbReference type="EMBL" id="EMQ95775.1"/>
    </source>
</evidence>
<gene>
    <name evidence="2" type="ORF">D778_01665</name>
</gene>
<dbReference type="OrthoDB" id="9764164at2"/>
<feature type="signal peptide" evidence="1">
    <location>
        <begin position="1"/>
        <end position="20"/>
    </location>
</feature>
<feature type="chain" id="PRO_5004081468" description="G-D-S-L family lipolytic protein" evidence="1">
    <location>
        <begin position="21"/>
        <end position="500"/>
    </location>
</feature>
<keyword evidence="1" id="KW-0732">Signal</keyword>
<comment type="caution">
    <text evidence="2">The sequence shown here is derived from an EMBL/GenBank/DDBJ whole genome shotgun (WGS) entry which is preliminary data.</text>
</comment>
<dbReference type="RefSeq" id="WP_007646965.1">
    <property type="nucleotide sequence ID" value="NZ_ANLA01000004.1"/>
</dbReference>
<proteinExistence type="predicted"/>
<name>M7MLN6_9FLAO</name>
<dbReference type="Proteomes" id="UP000012024">
    <property type="component" value="Unassembled WGS sequence"/>
</dbReference>
<evidence type="ECO:0008006" key="4">
    <source>
        <dbReference type="Google" id="ProtNLM"/>
    </source>
</evidence>
<dbReference type="SUPFAM" id="SSF52266">
    <property type="entry name" value="SGNH hydrolase"/>
    <property type="match status" value="2"/>
</dbReference>
<dbReference type="AlphaFoldDB" id="M7MLN6"/>
<dbReference type="GO" id="GO:0016788">
    <property type="term" value="F:hydrolase activity, acting on ester bonds"/>
    <property type="evidence" value="ECO:0007669"/>
    <property type="project" value="UniProtKB-ARBA"/>
</dbReference>
<dbReference type="PATRIC" id="fig|1137281.3.peg.265"/>
<reference evidence="2 3" key="1">
    <citation type="submission" date="2012-12" db="EMBL/GenBank/DDBJ databases">
        <title>Genome assembly of Formosa sp. AK20.</title>
        <authorList>
            <person name="Kumar R."/>
            <person name="Khatri I."/>
            <person name="Vaidya B."/>
            <person name="Subramanian S."/>
            <person name="Pinnaka A."/>
        </authorList>
    </citation>
    <scope>NUCLEOTIDE SEQUENCE [LARGE SCALE GENOMIC DNA]</scope>
    <source>
        <strain evidence="2 3">AK20</strain>
    </source>
</reference>
<protein>
    <recommendedName>
        <fullName evidence="4">G-D-S-L family lipolytic protein</fullName>
    </recommendedName>
</protein>
<dbReference type="EMBL" id="ANLA01000004">
    <property type="protein sequence ID" value="EMQ95775.1"/>
    <property type="molecule type" value="Genomic_DNA"/>
</dbReference>
<dbReference type="Gene3D" id="3.40.50.1110">
    <property type="entry name" value="SGNH hydrolase"/>
    <property type="match status" value="2"/>
</dbReference>
<dbReference type="GeneID" id="98640201"/>
<accession>M7MLN6</accession>
<sequence>MKTKYIWLLAVLLSFTACNNDDDSSSTVDNLPPLTAGEADFSNYVAVGASFSAGFSDGALFIATQENSFPNIMSKKFEMLGGGSFSQPLMNDNIGGFVMGGTVVANPRLYFDGSGPVVLPATPTTQITDHLSGSFNNYGIPGAKSFHLGIPGYASLNPYFGRMASSPTATVIGDAVAQNPTFFTLSEIGGNDVLSYATSGGTGVDQTGNLNPATYGVNDITDPNVFAASFSAAVDALTANGAKGVVTNVPYITSLAHFTTVPYNPVPLDAGTAAVVNNAYAAYNAGVAQAFAYLVGIGAVSQAEADAEIAKRTIMFEASESNAVVIMDEDLTDLTAINPQLVSMRQATADDLLVLPASSFIGTEAVPGNPLTVNGVAIPLADKWVLTPEEQQAIKTATDAYNVTIESVANANGLAMVDFKSILIEASTTGIASGNYILNTSLVTGGLISLDGVHLTSRGYAVMANEMMRAIDATYGSNFEASGNFVDCGDYPTNYSPSLQ</sequence>
<dbReference type="InterPro" id="IPR036514">
    <property type="entry name" value="SGNH_hydro_sf"/>
</dbReference>
<dbReference type="eggNOG" id="COG2755">
    <property type="taxonomic scope" value="Bacteria"/>
</dbReference>
<evidence type="ECO:0000256" key="1">
    <source>
        <dbReference type="SAM" id="SignalP"/>
    </source>
</evidence>